<name>A4VMZ6_STUS1</name>
<dbReference type="KEGG" id="psa:PST_2696"/>
<proteinExistence type="predicted"/>
<dbReference type="Proteomes" id="UP000000233">
    <property type="component" value="Chromosome"/>
</dbReference>
<dbReference type="PROSITE" id="PS51186">
    <property type="entry name" value="GNAT"/>
    <property type="match status" value="1"/>
</dbReference>
<dbReference type="HOGENOM" id="CLU_1085322_0_0_6"/>
<dbReference type="SUPFAM" id="SSF55729">
    <property type="entry name" value="Acyl-CoA N-acyltransferases (Nat)"/>
    <property type="match status" value="1"/>
</dbReference>
<dbReference type="GO" id="GO:0016747">
    <property type="term" value="F:acyltransferase activity, transferring groups other than amino-acyl groups"/>
    <property type="evidence" value="ECO:0007669"/>
    <property type="project" value="InterPro"/>
</dbReference>
<dbReference type="CDD" id="cd04301">
    <property type="entry name" value="NAT_SF"/>
    <property type="match status" value="1"/>
</dbReference>
<keyword evidence="3" id="KW-1185">Reference proteome</keyword>
<gene>
    <name evidence="2" type="ordered locus">PST_2696</name>
</gene>
<dbReference type="eggNOG" id="COG0456">
    <property type="taxonomic scope" value="Bacteria"/>
</dbReference>
<dbReference type="Pfam" id="PF00583">
    <property type="entry name" value="Acetyltransf_1"/>
    <property type="match status" value="1"/>
</dbReference>
<reference evidence="2 3" key="1">
    <citation type="journal article" date="2008" name="Proc. Natl. Acad. Sci. U.S.A.">
        <title>Nitrogen fixation island and rhizosphere competence traits in the genome of root-associated Pseudomonas stutzeri A1501.</title>
        <authorList>
            <person name="Yan Y."/>
            <person name="Yang J."/>
            <person name="Dou Y."/>
            <person name="Chen M."/>
            <person name="Ping S."/>
            <person name="Peng J."/>
            <person name="Lu W."/>
            <person name="Zhang W."/>
            <person name="Yao Z."/>
            <person name="Li H."/>
            <person name="Liu W."/>
            <person name="He S."/>
            <person name="Geng L."/>
            <person name="Zhang X."/>
            <person name="Yang F."/>
            <person name="Yu H."/>
            <person name="Zhan Y."/>
            <person name="Li D."/>
            <person name="Lin Z."/>
            <person name="Wang Y."/>
            <person name="Elmerich C."/>
            <person name="Lin M."/>
            <person name="Jin Q."/>
        </authorList>
    </citation>
    <scope>NUCLEOTIDE SEQUENCE [LARGE SCALE GENOMIC DNA]</scope>
    <source>
        <strain evidence="2 3">A1501</strain>
    </source>
</reference>
<sequence>MLGKTLGQVAYFDHGLSPVRTSLGVPPRDPSQALQKCRRNYKNSYWTNATTRLGGNVCRTLPPSLQAMQWTPHRAWSTFSNPWKAAIDLPDHAASQGGYRHMSLRFGEIPASLAPMELLLLADPSPSKVRSYLADSTCFAASLDGTVVGIGVVRPIGEGAHELMNIAVRPTRQKAGHGTALLEWIIEHYRRLGTGRLEVGTGSFGYQLAFYQRQGFRVTRIERDFFVEHYPEPIIEDGIRHMDMLRLTLSYSGDSG</sequence>
<dbReference type="AlphaFoldDB" id="A4VMZ6"/>
<dbReference type="EMBL" id="CP000304">
    <property type="protein sequence ID" value="ABP80347.1"/>
    <property type="molecule type" value="Genomic_DNA"/>
</dbReference>
<protein>
    <submittedName>
        <fullName evidence="2">IAA acetyltransferase</fullName>
    </submittedName>
</protein>
<dbReference type="Gene3D" id="3.40.630.30">
    <property type="match status" value="1"/>
</dbReference>
<feature type="domain" description="N-acetyltransferase" evidence="1">
    <location>
        <begin position="97"/>
        <end position="246"/>
    </location>
</feature>
<dbReference type="InterPro" id="IPR016181">
    <property type="entry name" value="Acyl_CoA_acyltransferase"/>
</dbReference>
<dbReference type="InterPro" id="IPR000182">
    <property type="entry name" value="GNAT_dom"/>
</dbReference>
<evidence type="ECO:0000259" key="1">
    <source>
        <dbReference type="PROSITE" id="PS51186"/>
    </source>
</evidence>
<evidence type="ECO:0000313" key="3">
    <source>
        <dbReference type="Proteomes" id="UP000000233"/>
    </source>
</evidence>
<evidence type="ECO:0000313" key="2">
    <source>
        <dbReference type="EMBL" id="ABP80347.1"/>
    </source>
</evidence>
<accession>A4VMZ6</accession>
<organism evidence="2 3">
    <name type="scientific">Stutzerimonas stutzeri (strain A1501)</name>
    <name type="common">Pseudomonas stutzeri</name>
    <dbReference type="NCBI Taxonomy" id="379731"/>
    <lineage>
        <taxon>Bacteria</taxon>
        <taxon>Pseudomonadati</taxon>
        <taxon>Pseudomonadota</taxon>
        <taxon>Gammaproteobacteria</taxon>
        <taxon>Pseudomonadales</taxon>
        <taxon>Pseudomonadaceae</taxon>
        <taxon>Stutzerimonas</taxon>
    </lineage>
</organism>